<dbReference type="InterPro" id="IPR001607">
    <property type="entry name" value="Znf_UBP"/>
</dbReference>
<evidence type="ECO:0000313" key="3">
    <source>
        <dbReference type="EMBL" id="RII43647.1"/>
    </source>
</evidence>
<dbReference type="SUPFAM" id="SSF57850">
    <property type="entry name" value="RING/U-box"/>
    <property type="match status" value="1"/>
</dbReference>
<reference evidence="3 4" key="1">
    <citation type="submission" date="2018-07" db="EMBL/GenBank/DDBJ databases">
        <title>Arthrobacter sp. nov., isolated from raw cow's milk with high bacterial count.</title>
        <authorList>
            <person name="Hahne J."/>
            <person name="Isele D."/>
            <person name="Lipski A."/>
        </authorList>
    </citation>
    <scope>NUCLEOTIDE SEQUENCE [LARGE SCALE GENOMIC DNA]</scope>
    <source>
        <strain evidence="3 4">JZ R-35</strain>
    </source>
</reference>
<dbReference type="GO" id="GO:0008270">
    <property type="term" value="F:zinc ion binding"/>
    <property type="evidence" value="ECO:0007669"/>
    <property type="project" value="InterPro"/>
</dbReference>
<evidence type="ECO:0000313" key="4">
    <source>
        <dbReference type="Proteomes" id="UP000265419"/>
    </source>
</evidence>
<dbReference type="EMBL" id="QQXK01000002">
    <property type="protein sequence ID" value="RII43647.1"/>
    <property type="molecule type" value="Genomic_DNA"/>
</dbReference>
<feature type="domain" description="UBP-type" evidence="2">
    <location>
        <begin position="1"/>
        <end position="102"/>
    </location>
</feature>
<dbReference type="AlphaFoldDB" id="A0A399JG60"/>
<organism evidence="3 4">
    <name type="scientific">Galactobacter valiniphilus</name>
    <dbReference type="NCBI Taxonomy" id="2676122"/>
    <lineage>
        <taxon>Bacteria</taxon>
        <taxon>Bacillati</taxon>
        <taxon>Actinomycetota</taxon>
        <taxon>Actinomycetes</taxon>
        <taxon>Micrococcales</taxon>
        <taxon>Micrococcaceae</taxon>
        <taxon>Galactobacter</taxon>
    </lineage>
</organism>
<comment type="caution">
    <text evidence="3">The sequence shown here is derived from an EMBL/GenBank/DDBJ whole genome shotgun (WGS) entry which is preliminary data.</text>
</comment>
<dbReference type="Gene3D" id="3.30.40.10">
    <property type="entry name" value="Zinc/RING finger domain, C3HC4 (zinc finger)"/>
    <property type="match status" value="1"/>
</dbReference>
<dbReference type="Pfam" id="PF02148">
    <property type="entry name" value="zf-UBP"/>
    <property type="match status" value="1"/>
</dbReference>
<proteinExistence type="predicted"/>
<sequence>MSDDLSEFIDPSAVPSGTGCKECSAEGGWWFHLRRCTKCGHIGCCDSSPSQHARRHWEETGHRVLTSFEPGEEWYFDWQTGDGFDAGPRLADPQHHPLDQPAPGPASRVPANWQDLLHG</sequence>
<dbReference type="Proteomes" id="UP000265419">
    <property type="component" value="Unassembled WGS sequence"/>
</dbReference>
<keyword evidence="4" id="KW-1185">Reference proteome</keyword>
<protein>
    <recommendedName>
        <fullName evidence="2">UBP-type domain-containing protein</fullName>
    </recommendedName>
</protein>
<evidence type="ECO:0000259" key="2">
    <source>
        <dbReference type="PROSITE" id="PS50271"/>
    </source>
</evidence>
<dbReference type="InterPro" id="IPR013083">
    <property type="entry name" value="Znf_RING/FYVE/PHD"/>
</dbReference>
<evidence type="ECO:0000256" key="1">
    <source>
        <dbReference type="SAM" id="MobiDB-lite"/>
    </source>
</evidence>
<name>A0A399JG60_9MICC</name>
<feature type="region of interest" description="Disordered" evidence="1">
    <location>
        <begin position="85"/>
        <end position="111"/>
    </location>
</feature>
<dbReference type="PROSITE" id="PS50271">
    <property type="entry name" value="ZF_UBP"/>
    <property type="match status" value="1"/>
</dbReference>
<accession>A0A399JG60</accession>
<gene>
    <name evidence="3" type="ORF">DWB68_01295</name>
</gene>